<evidence type="ECO:0000256" key="5">
    <source>
        <dbReference type="ARBA" id="ARBA00023136"/>
    </source>
</evidence>
<gene>
    <name evidence="7" type="ORF">ACFFIZ_06860</name>
</gene>
<evidence type="ECO:0000313" key="7">
    <source>
        <dbReference type="EMBL" id="MFC0200050.1"/>
    </source>
</evidence>
<feature type="transmembrane region" description="Helical" evidence="6">
    <location>
        <begin position="209"/>
        <end position="234"/>
    </location>
</feature>
<accession>A0ABV6CH33</accession>
<evidence type="ECO:0000256" key="4">
    <source>
        <dbReference type="ARBA" id="ARBA00022989"/>
    </source>
</evidence>
<dbReference type="Proteomes" id="UP001589795">
    <property type="component" value="Unassembled WGS sequence"/>
</dbReference>
<feature type="transmembrane region" description="Helical" evidence="6">
    <location>
        <begin position="273"/>
        <end position="292"/>
    </location>
</feature>
<organism evidence="7 8">
    <name type="scientific">Paracoccus rhizosphaerae</name>
    <dbReference type="NCBI Taxonomy" id="1133347"/>
    <lineage>
        <taxon>Bacteria</taxon>
        <taxon>Pseudomonadati</taxon>
        <taxon>Pseudomonadota</taxon>
        <taxon>Alphaproteobacteria</taxon>
        <taxon>Rhodobacterales</taxon>
        <taxon>Paracoccaceae</taxon>
        <taxon>Paracoccus</taxon>
    </lineage>
</organism>
<feature type="transmembrane region" description="Helical" evidence="6">
    <location>
        <begin position="240"/>
        <end position="261"/>
    </location>
</feature>
<dbReference type="SUPFAM" id="SSF103473">
    <property type="entry name" value="MFS general substrate transporter"/>
    <property type="match status" value="2"/>
</dbReference>
<dbReference type="InterPro" id="IPR036259">
    <property type="entry name" value="MFS_trans_sf"/>
</dbReference>
<protein>
    <submittedName>
        <fullName evidence="7">MFS transporter</fullName>
    </submittedName>
</protein>
<keyword evidence="3 6" id="KW-0812">Transmembrane</keyword>
<keyword evidence="5 6" id="KW-0472">Membrane</keyword>
<evidence type="ECO:0000256" key="1">
    <source>
        <dbReference type="ARBA" id="ARBA00004127"/>
    </source>
</evidence>
<evidence type="ECO:0000256" key="2">
    <source>
        <dbReference type="ARBA" id="ARBA00022448"/>
    </source>
</evidence>
<feature type="transmembrane region" description="Helical" evidence="6">
    <location>
        <begin position="111"/>
        <end position="134"/>
    </location>
</feature>
<dbReference type="EMBL" id="JBHLWQ010000056">
    <property type="protein sequence ID" value="MFC0200050.1"/>
    <property type="molecule type" value="Genomic_DNA"/>
</dbReference>
<evidence type="ECO:0000313" key="8">
    <source>
        <dbReference type="Proteomes" id="UP001589795"/>
    </source>
</evidence>
<comment type="subcellular location">
    <subcellularLocation>
        <location evidence="1">Endomembrane system</location>
        <topology evidence="1">Multi-pass membrane protein</topology>
    </subcellularLocation>
</comment>
<proteinExistence type="predicted"/>
<dbReference type="PANTHER" id="PTHR23501">
    <property type="entry name" value="MAJOR FACILITATOR SUPERFAMILY"/>
    <property type="match status" value="1"/>
</dbReference>
<reference evidence="7 8" key="1">
    <citation type="submission" date="2024-09" db="EMBL/GenBank/DDBJ databases">
        <authorList>
            <person name="Sun Q."/>
            <person name="Mori K."/>
        </authorList>
    </citation>
    <scope>NUCLEOTIDE SEQUENCE [LARGE SCALE GENOMIC DNA]</scope>
    <source>
        <strain evidence="7 8">CCM 7904</strain>
    </source>
</reference>
<evidence type="ECO:0000256" key="6">
    <source>
        <dbReference type="SAM" id="Phobius"/>
    </source>
</evidence>
<dbReference type="RefSeq" id="WP_265506255.1">
    <property type="nucleotide sequence ID" value="NZ_JAOTBE010000010.1"/>
</dbReference>
<sequence length="534" mass="56263">MSAPAAPAPLPPLPPLQAAAYMLAAAVIGMSQGLQQGLVSTNLPQIAGDLSVTTTSAAWLLAAYTIPRAALPVMLIKIRTQFGLRRFAELGIVVYALVAFASIWAKDFRSALVLQGLSGMAAAPLSTLAFLYMLEPLSPQWKMRLGLPMTMVVLMSGPSVARVAAPALLGDGGLIWVHLTGLGMALVSLMLVFWLPLRPIPRQKVIQATDFVSFLLIAFGFGGMIIAFIMGPIYNWTDAAWIGWLLAASAGALTLAVMVELNRTAPLLDIRWLASPAILHLTATLFLFRLILSEQAAGAPRMFQVLGVAPQQMTGLFAVIALASLLGGLACVAWIKPARVPAFHLAALLLIAVGALMDAGSSIDTRPEQLIVSQALIGFAGMLFMPPAMMAGLMAALAKGPQYLLSFVIVFISTQSIGAVLGSALFTTFTTHREALHLQILTEQLTPTDPMTVQALAARAAATAAQLPDAALRRAEAASQLIGRATAQAWVDAYGDAYALTAIAALIAAAALLLHLLRNFLARPAPTTKLETTP</sequence>
<dbReference type="Gene3D" id="1.20.1250.20">
    <property type="entry name" value="MFS general substrate transporter like domains"/>
    <property type="match status" value="1"/>
</dbReference>
<dbReference type="PANTHER" id="PTHR23501:SF191">
    <property type="entry name" value="VACUOLAR BASIC AMINO ACID TRANSPORTER 4"/>
    <property type="match status" value="1"/>
</dbReference>
<feature type="transmembrane region" description="Helical" evidence="6">
    <location>
        <begin position="375"/>
        <end position="397"/>
    </location>
</feature>
<feature type="transmembrane region" description="Helical" evidence="6">
    <location>
        <begin position="404"/>
        <end position="426"/>
    </location>
</feature>
<feature type="transmembrane region" description="Helical" evidence="6">
    <location>
        <begin position="87"/>
        <end position="105"/>
    </location>
</feature>
<keyword evidence="4 6" id="KW-1133">Transmembrane helix</keyword>
<feature type="transmembrane region" description="Helical" evidence="6">
    <location>
        <begin position="497"/>
        <end position="517"/>
    </location>
</feature>
<feature type="transmembrane region" description="Helical" evidence="6">
    <location>
        <begin position="312"/>
        <end position="335"/>
    </location>
</feature>
<feature type="transmembrane region" description="Helical" evidence="6">
    <location>
        <begin position="342"/>
        <end position="363"/>
    </location>
</feature>
<keyword evidence="8" id="KW-1185">Reference proteome</keyword>
<comment type="caution">
    <text evidence="7">The sequence shown here is derived from an EMBL/GenBank/DDBJ whole genome shotgun (WGS) entry which is preliminary data.</text>
</comment>
<feature type="transmembrane region" description="Helical" evidence="6">
    <location>
        <begin position="175"/>
        <end position="197"/>
    </location>
</feature>
<evidence type="ECO:0000256" key="3">
    <source>
        <dbReference type="ARBA" id="ARBA00022692"/>
    </source>
</evidence>
<name>A0ABV6CH33_9RHOB</name>
<keyword evidence="2" id="KW-0813">Transport</keyword>